<keyword evidence="2" id="KW-0808">Transferase</keyword>
<dbReference type="PANTHER" id="PTHR43895:SF145">
    <property type="entry name" value="CBL-INTERACTING SERINE_THREONINE-PROTEIN KINASE 9"/>
    <property type="match status" value="1"/>
</dbReference>
<protein>
    <submittedName>
        <fullName evidence="7">CBL-interacting serine/threonine-protein kinase 9</fullName>
    </submittedName>
</protein>
<evidence type="ECO:0000256" key="2">
    <source>
        <dbReference type="ARBA" id="ARBA00022679"/>
    </source>
</evidence>
<dbReference type="PROSITE" id="PS50011">
    <property type="entry name" value="PROTEIN_KINASE_DOM"/>
    <property type="match status" value="1"/>
</dbReference>
<dbReference type="Proteomes" id="UP000030645">
    <property type="component" value="Unassembled WGS sequence"/>
</dbReference>
<dbReference type="Pfam" id="PF00069">
    <property type="entry name" value="Pkinase"/>
    <property type="match status" value="1"/>
</dbReference>
<evidence type="ECO:0000256" key="3">
    <source>
        <dbReference type="ARBA" id="ARBA00022741"/>
    </source>
</evidence>
<evidence type="ECO:0000256" key="4">
    <source>
        <dbReference type="ARBA" id="ARBA00022777"/>
    </source>
</evidence>
<dbReference type="InterPro" id="IPR000719">
    <property type="entry name" value="Prot_kinase_dom"/>
</dbReference>
<dbReference type="SUPFAM" id="SSF56112">
    <property type="entry name" value="Protein kinase-like (PK-like)"/>
    <property type="match status" value="1"/>
</dbReference>
<organism evidence="7 8">
    <name type="scientific">Morus notabilis</name>
    <dbReference type="NCBI Taxonomy" id="981085"/>
    <lineage>
        <taxon>Eukaryota</taxon>
        <taxon>Viridiplantae</taxon>
        <taxon>Streptophyta</taxon>
        <taxon>Embryophyta</taxon>
        <taxon>Tracheophyta</taxon>
        <taxon>Spermatophyta</taxon>
        <taxon>Magnoliopsida</taxon>
        <taxon>eudicotyledons</taxon>
        <taxon>Gunneridae</taxon>
        <taxon>Pentapetalae</taxon>
        <taxon>rosids</taxon>
        <taxon>fabids</taxon>
        <taxon>Rosales</taxon>
        <taxon>Moraceae</taxon>
        <taxon>Moreae</taxon>
        <taxon>Morus</taxon>
    </lineage>
</organism>
<evidence type="ECO:0000256" key="5">
    <source>
        <dbReference type="ARBA" id="ARBA00022840"/>
    </source>
</evidence>
<keyword evidence="8" id="KW-1185">Reference proteome</keyword>
<feature type="domain" description="Protein kinase" evidence="6">
    <location>
        <begin position="1"/>
        <end position="111"/>
    </location>
</feature>
<keyword evidence="5" id="KW-0067">ATP-binding</keyword>
<evidence type="ECO:0000259" key="6">
    <source>
        <dbReference type="PROSITE" id="PS50011"/>
    </source>
</evidence>
<dbReference type="GO" id="GO:0004674">
    <property type="term" value="F:protein serine/threonine kinase activity"/>
    <property type="evidence" value="ECO:0007669"/>
    <property type="project" value="UniProtKB-KW"/>
</dbReference>
<keyword evidence="3" id="KW-0547">Nucleotide-binding</keyword>
<name>W9RLE2_9ROSA</name>
<gene>
    <name evidence="7" type="ORF">L484_023428</name>
</gene>
<accession>W9RLE2</accession>
<dbReference type="PANTHER" id="PTHR43895">
    <property type="entry name" value="CALCIUM/CALMODULIN-DEPENDENT PROTEIN KINASE KINASE-RELATED"/>
    <property type="match status" value="1"/>
</dbReference>
<dbReference type="eggNOG" id="KOG0583">
    <property type="taxonomic scope" value="Eukaryota"/>
</dbReference>
<dbReference type="EMBL" id="KE344887">
    <property type="protein sequence ID" value="EXB83822.1"/>
    <property type="molecule type" value="Genomic_DNA"/>
</dbReference>
<keyword evidence="4 7" id="KW-0418">Kinase</keyword>
<dbReference type="STRING" id="981085.W9RLE2"/>
<reference evidence="8" key="1">
    <citation type="submission" date="2013-01" db="EMBL/GenBank/DDBJ databases">
        <title>Draft Genome Sequence of a Mulberry Tree, Morus notabilis C.K. Schneid.</title>
        <authorList>
            <person name="He N."/>
            <person name="Zhao S."/>
        </authorList>
    </citation>
    <scope>NUCLEOTIDE SEQUENCE</scope>
</reference>
<dbReference type="GO" id="GO:0005524">
    <property type="term" value="F:ATP binding"/>
    <property type="evidence" value="ECO:0007669"/>
    <property type="project" value="UniProtKB-KW"/>
</dbReference>
<sequence>MVSSKFQTLDSAISQQAKEDALLHTAIGTSNYVAPEVLTSKGYDGTSSDVWSCRFMMAQEGYQPPGFEKEEDVNLDDVDVVFNDSKDRLSSFPSHRVSIWRICLRSRGYPS</sequence>
<proteinExistence type="predicted"/>
<dbReference type="Gene3D" id="1.10.510.10">
    <property type="entry name" value="Transferase(Phosphotransferase) domain 1"/>
    <property type="match status" value="1"/>
</dbReference>
<keyword evidence="1" id="KW-0723">Serine/threonine-protein kinase</keyword>
<evidence type="ECO:0000313" key="7">
    <source>
        <dbReference type="EMBL" id="EXB83822.1"/>
    </source>
</evidence>
<evidence type="ECO:0000313" key="8">
    <source>
        <dbReference type="Proteomes" id="UP000030645"/>
    </source>
</evidence>
<dbReference type="InterPro" id="IPR011009">
    <property type="entry name" value="Kinase-like_dom_sf"/>
</dbReference>
<dbReference type="GO" id="GO:0007165">
    <property type="term" value="P:signal transduction"/>
    <property type="evidence" value="ECO:0007669"/>
    <property type="project" value="TreeGrafter"/>
</dbReference>
<evidence type="ECO:0000256" key="1">
    <source>
        <dbReference type="ARBA" id="ARBA00022527"/>
    </source>
</evidence>
<dbReference type="AlphaFoldDB" id="W9RLE2"/>